<sequence length="295" mass="33447">MELRHLRYFTVVAKHLHFSEAANELNISQPPLSKQIKQLEEELGITLLKRNNRKVELTEAGKYFYKSAIRILNVIEKDIEIARNIDYGEIGSLTIGFGGTVVYDLLPKIIKQVKVNYPNIKLEVRQLTTSDQIKSLLEGEIDVGILVPPVDEENISTLSIREELFVACVPGNHRLANNDSPVDIKEFKHDPIIMTPEKSGKGYYHSVINLCRNAGFYPNIEQTAQEQQTIVSLVASELGVAFVPQSTKRVVHENVNYLPLLQEHKKVTALAWHKGNYIPAVNLFIDLIKEHFVEV</sequence>
<evidence type="ECO:0000256" key="4">
    <source>
        <dbReference type="ARBA" id="ARBA00023163"/>
    </source>
</evidence>
<dbReference type="Gene3D" id="3.40.190.10">
    <property type="entry name" value="Periplasmic binding protein-like II"/>
    <property type="match status" value="2"/>
</dbReference>
<keyword evidence="7" id="KW-1185">Reference proteome</keyword>
<reference evidence="6" key="1">
    <citation type="submission" date="2022-07" db="EMBL/GenBank/DDBJ databases">
        <title>FELIX.</title>
        <authorList>
            <person name="Wan K.H."/>
            <person name="Park S."/>
            <person name="Lawrence Q."/>
            <person name="Eichenberger J.P."/>
            <person name="Booth B.W."/>
            <person name="Piaggio A.J."/>
            <person name="Chandler J.C."/>
            <person name="Franklin A.B."/>
            <person name="Celniker S.E."/>
        </authorList>
    </citation>
    <scope>NUCLEOTIDE SEQUENCE</scope>
    <source>
        <strain evidence="6">QA-1986 374</strain>
    </source>
</reference>
<dbReference type="Proteomes" id="UP001059773">
    <property type="component" value="Chromosome"/>
</dbReference>
<keyword evidence="2" id="KW-0805">Transcription regulation</keyword>
<dbReference type="PRINTS" id="PR00039">
    <property type="entry name" value="HTHLYSR"/>
</dbReference>
<evidence type="ECO:0000256" key="3">
    <source>
        <dbReference type="ARBA" id="ARBA00023125"/>
    </source>
</evidence>
<organism evidence="6 7">
    <name type="scientific">Oceanobacillus jeddahense</name>
    <dbReference type="NCBI Taxonomy" id="1462527"/>
    <lineage>
        <taxon>Bacteria</taxon>
        <taxon>Bacillati</taxon>
        <taxon>Bacillota</taxon>
        <taxon>Bacilli</taxon>
        <taxon>Bacillales</taxon>
        <taxon>Bacillaceae</taxon>
        <taxon>Oceanobacillus</taxon>
    </lineage>
</organism>
<evidence type="ECO:0000313" key="7">
    <source>
        <dbReference type="Proteomes" id="UP001059773"/>
    </source>
</evidence>
<dbReference type="SUPFAM" id="SSF53850">
    <property type="entry name" value="Periplasmic binding protein-like II"/>
    <property type="match status" value="1"/>
</dbReference>
<proteinExistence type="inferred from homology"/>
<evidence type="ECO:0000313" key="6">
    <source>
        <dbReference type="EMBL" id="UUI02481.1"/>
    </source>
</evidence>
<dbReference type="PROSITE" id="PS50931">
    <property type="entry name" value="HTH_LYSR"/>
    <property type="match status" value="1"/>
</dbReference>
<evidence type="ECO:0000259" key="5">
    <source>
        <dbReference type="PROSITE" id="PS50931"/>
    </source>
</evidence>
<evidence type="ECO:0000256" key="1">
    <source>
        <dbReference type="ARBA" id="ARBA00009437"/>
    </source>
</evidence>
<dbReference type="CDD" id="cd08414">
    <property type="entry name" value="PBP2_LTTR_aromatics_like"/>
    <property type="match status" value="1"/>
</dbReference>
<accession>A0ABY5JQA5</accession>
<dbReference type="SUPFAM" id="SSF46785">
    <property type="entry name" value="Winged helix' DNA-binding domain"/>
    <property type="match status" value="1"/>
</dbReference>
<dbReference type="PANTHER" id="PTHR30346">
    <property type="entry name" value="TRANSCRIPTIONAL DUAL REGULATOR HCAR-RELATED"/>
    <property type="match status" value="1"/>
</dbReference>
<dbReference type="RefSeq" id="WP_256707717.1">
    <property type="nucleotide sequence ID" value="NZ_CP101914.1"/>
</dbReference>
<dbReference type="EMBL" id="CP101914">
    <property type="protein sequence ID" value="UUI02481.1"/>
    <property type="molecule type" value="Genomic_DNA"/>
</dbReference>
<dbReference type="Pfam" id="PF00126">
    <property type="entry name" value="HTH_1"/>
    <property type="match status" value="1"/>
</dbReference>
<dbReference type="InterPro" id="IPR036390">
    <property type="entry name" value="WH_DNA-bd_sf"/>
</dbReference>
<dbReference type="InterPro" id="IPR000847">
    <property type="entry name" value="LysR_HTH_N"/>
</dbReference>
<protein>
    <submittedName>
        <fullName evidence="6">LysR family transcriptional regulator</fullName>
    </submittedName>
</protein>
<dbReference type="InterPro" id="IPR036388">
    <property type="entry name" value="WH-like_DNA-bd_sf"/>
</dbReference>
<dbReference type="InterPro" id="IPR005119">
    <property type="entry name" value="LysR_subst-bd"/>
</dbReference>
<dbReference type="Pfam" id="PF03466">
    <property type="entry name" value="LysR_substrate"/>
    <property type="match status" value="1"/>
</dbReference>
<comment type="similarity">
    <text evidence="1">Belongs to the LysR transcriptional regulatory family.</text>
</comment>
<keyword evidence="3" id="KW-0238">DNA-binding</keyword>
<dbReference type="PANTHER" id="PTHR30346:SF0">
    <property type="entry name" value="HCA OPERON TRANSCRIPTIONAL ACTIVATOR HCAR"/>
    <property type="match status" value="1"/>
</dbReference>
<evidence type="ECO:0000256" key="2">
    <source>
        <dbReference type="ARBA" id="ARBA00023015"/>
    </source>
</evidence>
<gene>
    <name evidence="6" type="ORF">NP439_20960</name>
</gene>
<keyword evidence="4" id="KW-0804">Transcription</keyword>
<feature type="domain" description="HTH lysR-type" evidence="5">
    <location>
        <begin position="1"/>
        <end position="58"/>
    </location>
</feature>
<dbReference type="Gene3D" id="1.10.10.10">
    <property type="entry name" value="Winged helix-like DNA-binding domain superfamily/Winged helix DNA-binding domain"/>
    <property type="match status" value="1"/>
</dbReference>
<name>A0ABY5JQA5_9BACI</name>